<comment type="caution">
    <text evidence="1">The sequence shown here is derived from an EMBL/GenBank/DDBJ whole genome shotgun (WGS) entry which is preliminary data.</text>
</comment>
<dbReference type="EMBL" id="JBEPMU010000001">
    <property type="protein sequence ID" value="MET3651207.1"/>
    <property type="molecule type" value="Genomic_DNA"/>
</dbReference>
<gene>
    <name evidence="1" type="ORF">ABIC75_000909</name>
</gene>
<name>A0ABV2JQU7_9GAMM</name>
<sequence length="268" mass="28576">MSALGPKAVMGSRSAAELVLTSASDPERTFNGATVYGTGDRVKKRTPMAVVVLAAMVAGGCSSSSRHHLDDAAGDFCVPEGQTVADVWWVPADPPGAPHGFAFAGCDGVRGPDAAQCPFPSSISGGVVEQRSAFRSQRWADFGAESTLKSEILSSTTVIKTSERDGTLTVHRGRNWDVWSHVVTPDIQRESPQLADDDVLLASCHANSEPLAGDNSWPAGLECRRAVLASDYSLEYSFRSESMSHESMRHLDGLVIGAINQWQCGGRR</sequence>
<reference evidence="1 2" key="1">
    <citation type="submission" date="2024-06" db="EMBL/GenBank/DDBJ databases">
        <title>Sorghum-associated microbial communities from plants grown in Nebraska, USA.</title>
        <authorList>
            <person name="Schachtman D."/>
        </authorList>
    </citation>
    <scope>NUCLEOTIDE SEQUENCE [LARGE SCALE GENOMIC DNA]</scope>
    <source>
        <strain evidence="1 2">1073</strain>
    </source>
</reference>
<protein>
    <submittedName>
        <fullName evidence="1">Uncharacterized protein</fullName>
    </submittedName>
</protein>
<evidence type="ECO:0000313" key="1">
    <source>
        <dbReference type="EMBL" id="MET3651207.1"/>
    </source>
</evidence>
<keyword evidence="2" id="KW-1185">Reference proteome</keyword>
<organism evidence="1 2">
    <name type="scientific">Dyella japonica</name>
    <dbReference type="NCBI Taxonomy" id="231455"/>
    <lineage>
        <taxon>Bacteria</taxon>
        <taxon>Pseudomonadati</taxon>
        <taxon>Pseudomonadota</taxon>
        <taxon>Gammaproteobacteria</taxon>
        <taxon>Lysobacterales</taxon>
        <taxon>Rhodanobacteraceae</taxon>
        <taxon>Dyella</taxon>
    </lineage>
</organism>
<accession>A0ABV2JQU7</accession>
<proteinExistence type="predicted"/>
<evidence type="ECO:0000313" key="2">
    <source>
        <dbReference type="Proteomes" id="UP001549184"/>
    </source>
</evidence>
<dbReference type="Proteomes" id="UP001549184">
    <property type="component" value="Unassembled WGS sequence"/>
</dbReference>